<proteinExistence type="predicted"/>
<reference evidence="1" key="2">
    <citation type="submission" date="2023-05" db="EMBL/GenBank/DDBJ databases">
        <authorList>
            <person name="Schelkunov M.I."/>
        </authorList>
    </citation>
    <scope>NUCLEOTIDE SEQUENCE</scope>
    <source>
        <strain evidence="1">Hsosn_3</strain>
        <tissue evidence="1">Leaf</tissue>
    </source>
</reference>
<gene>
    <name evidence="1" type="ORF">POM88_043029</name>
</gene>
<comment type="caution">
    <text evidence="1">The sequence shown here is derived from an EMBL/GenBank/DDBJ whole genome shotgun (WGS) entry which is preliminary data.</text>
</comment>
<sequence length="194" mass="22339">MIKNLRICEDWYVHEPIYNLPELISMVAQTKVSVDRIRNLICEQENMRLARHPYKDSDIAIELEQGEYAWDENDQCLLTSVECDFLHFVSSPLNNALNNSVCVFVCGYHHENRHMKALDDSSLVDKHKNGYAVKLQKLPAGSPPGLDTSHLDLLNKLREFGHKGQSVVVFDDQDRIMKTLLYTVSLYDVRQSFA</sequence>
<organism evidence="1 2">
    <name type="scientific">Heracleum sosnowskyi</name>
    <dbReference type="NCBI Taxonomy" id="360622"/>
    <lineage>
        <taxon>Eukaryota</taxon>
        <taxon>Viridiplantae</taxon>
        <taxon>Streptophyta</taxon>
        <taxon>Embryophyta</taxon>
        <taxon>Tracheophyta</taxon>
        <taxon>Spermatophyta</taxon>
        <taxon>Magnoliopsida</taxon>
        <taxon>eudicotyledons</taxon>
        <taxon>Gunneridae</taxon>
        <taxon>Pentapetalae</taxon>
        <taxon>asterids</taxon>
        <taxon>campanulids</taxon>
        <taxon>Apiales</taxon>
        <taxon>Apiaceae</taxon>
        <taxon>Apioideae</taxon>
        <taxon>apioid superclade</taxon>
        <taxon>Tordylieae</taxon>
        <taxon>Tordyliinae</taxon>
        <taxon>Heracleum</taxon>
    </lineage>
</organism>
<evidence type="ECO:0000313" key="1">
    <source>
        <dbReference type="EMBL" id="KAK1367468.1"/>
    </source>
</evidence>
<accession>A0AAD8HJI1</accession>
<keyword evidence="2" id="KW-1185">Reference proteome</keyword>
<reference evidence="1" key="1">
    <citation type="submission" date="2023-02" db="EMBL/GenBank/DDBJ databases">
        <title>Genome of toxic invasive species Heracleum sosnowskyi carries increased number of genes despite the absence of recent whole-genome duplications.</title>
        <authorList>
            <person name="Schelkunov M."/>
            <person name="Shtratnikova V."/>
            <person name="Makarenko M."/>
            <person name="Klepikova A."/>
            <person name="Omelchenko D."/>
            <person name="Novikova G."/>
            <person name="Obukhova E."/>
            <person name="Bogdanov V."/>
            <person name="Penin A."/>
            <person name="Logacheva M."/>
        </authorList>
    </citation>
    <scope>NUCLEOTIDE SEQUENCE</scope>
    <source>
        <strain evidence="1">Hsosn_3</strain>
        <tissue evidence="1">Leaf</tissue>
    </source>
</reference>
<dbReference type="Proteomes" id="UP001237642">
    <property type="component" value="Unassembled WGS sequence"/>
</dbReference>
<evidence type="ECO:0000313" key="2">
    <source>
        <dbReference type="Proteomes" id="UP001237642"/>
    </source>
</evidence>
<protein>
    <submittedName>
        <fullName evidence="1">Uncharacterized protein</fullName>
    </submittedName>
</protein>
<name>A0AAD8HJI1_9APIA</name>
<dbReference type="EMBL" id="JAUIZM010000009">
    <property type="protein sequence ID" value="KAK1367468.1"/>
    <property type="molecule type" value="Genomic_DNA"/>
</dbReference>
<dbReference type="AlphaFoldDB" id="A0AAD8HJI1"/>